<dbReference type="PROSITE" id="PS00092">
    <property type="entry name" value="N6_MTASE"/>
    <property type="match status" value="1"/>
</dbReference>
<evidence type="ECO:0000313" key="8">
    <source>
        <dbReference type="EMBL" id="SUG51963.1"/>
    </source>
</evidence>
<evidence type="ECO:0000256" key="5">
    <source>
        <dbReference type="ARBA" id="ARBA00047942"/>
    </source>
</evidence>
<accession>A0A379TNM4</accession>
<evidence type="ECO:0000259" key="6">
    <source>
        <dbReference type="Pfam" id="PF07669"/>
    </source>
</evidence>
<dbReference type="InterPro" id="IPR029063">
    <property type="entry name" value="SAM-dependent_MTases_sf"/>
</dbReference>
<proteinExistence type="predicted"/>
<dbReference type="PRINTS" id="PR00507">
    <property type="entry name" value="N12N6MTFRASE"/>
</dbReference>
<gene>
    <name evidence="7" type="ORF">KX325_12250</name>
    <name evidence="8" type="ORF">NCTC7303_04347</name>
</gene>
<feature type="domain" description="Type II methyltransferase M.TaqI-like" evidence="6">
    <location>
        <begin position="464"/>
        <end position="712"/>
    </location>
</feature>
<evidence type="ECO:0000256" key="2">
    <source>
        <dbReference type="ARBA" id="ARBA00022603"/>
    </source>
</evidence>
<dbReference type="AlphaFoldDB" id="A0A379TNM4"/>
<dbReference type="REBASE" id="415953">
    <property type="entry name" value="Sen7303ORF4347P"/>
</dbReference>
<dbReference type="InterPro" id="IPR050953">
    <property type="entry name" value="N4_N6_ade-DNA_methylase"/>
</dbReference>
<dbReference type="Gene3D" id="3.40.50.150">
    <property type="entry name" value="Vaccinia Virus protein VP39"/>
    <property type="match status" value="1"/>
</dbReference>
<dbReference type="REBASE" id="511255">
    <property type="entry name" value="SenAZ23ORF12250P"/>
</dbReference>
<dbReference type="EMBL" id="CP079713">
    <property type="protein sequence ID" value="QXW47888.1"/>
    <property type="molecule type" value="Genomic_DNA"/>
</dbReference>
<evidence type="ECO:0000313" key="9">
    <source>
        <dbReference type="Proteomes" id="UP000255443"/>
    </source>
</evidence>
<evidence type="ECO:0000256" key="1">
    <source>
        <dbReference type="ARBA" id="ARBA00011900"/>
    </source>
</evidence>
<dbReference type="PANTHER" id="PTHR33841:SF4">
    <property type="entry name" value="RESTRICTION MODIFICATION SYSTEM DNA SPECIFICITY DOMAIN"/>
    <property type="match status" value="1"/>
</dbReference>
<evidence type="ECO:0000313" key="7">
    <source>
        <dbReference type="EMBL" id="QXW47888.1"/>
    </source>
</evidence>
<dbReference type="InterPro" id="IPR011639">
    <property type="entry name" value="MethylTrfase_TaqI-like_dom"/>
</dbReference>
<dbReference type="EMBL" id="UGXC01000003">
    <property type="protein sequence ID" value="SUG51963.1"/>
    <property type="molecule type" value="Genomic_DNA"/>
</dbReference>
<dbReference type="GO" id="GO:0003676">
    <property type="term" value="F:nucleic acid binding"/>
    <property type="evidence" value="ECO:0007669"/>
    <property type="project" value="InterPro"/>
</dbReference>
<evidence type="ECO:0000256" key="3">
    <source>
        <dbReference type="ARBA" id="ARBA00022679"/>
    </source>
</evidence>
<dbReference type="Pfam" id="PF07669">
    <property type="entry name" value="Eco57I"/>
    <property type="match status" value="1"/>
</dbReference>
<comment type="catalytic activity">
    <reaction evidence="5">
        <text>a 2'-deoxyadenosine in DNA + S-adenosyl-L-methionine = an N(6)-methyl-2'-deoxyadenosine in DNA + S-adenosyl-L-homocysteine + H(+)</text>
        <dbReference type="Rhea" id="RHEA:15197"/>
        <dbReference type="Rhea" id="RHEA-COMP:12418"/>
        <dbReference type="Rhea" id="RHEA-COMP:12419"/>
        <dbReference type="ChEBI" id="CHEBI:15378"/>
        <dbReference type="ChEBI" id="CHEBI:57856"/>
        <dbReference type="ChEBI" id="CHEBI:59789"/>
        <dbReference type="ChEBI" id="CHEBI:90615"/>
        <dbReference type="ChEBI" id="CHEBI:90616"/>
        <dbReference type="EC" id="2.1.1.72"/>
    </reaction>
</comment>
<keyword evidence="4" id="KW-0949">S-adenosyl-L-methionine</keyword>
<name>A0A379TNM4_SALER</name>
<dbReference type="GO" id="GO:0009007">
    <property type="term" value="F:site-specific DNA-methyltransferase (adenine-specific) activity"/>
    <property type="evidence" value="ECO:0007669"/>
    <property type="project" value="UniProtKB-EC"/>
</dbReference>
<dbReference type="GO" id="GO:0006304">
    <property type="term" value="P:DNA modification"/>
    <property type="evidence" value="ECO:0007669"/>
    <property type="project" value="InterPro"/>
</dbReference>
<dbReference type="EC" id="2.1.1.72" evidence="1"/>
<evidence type="ECO:0000256" key="4">
    <source>
        <dbReference type="ARBA" id="ARBA00022691"/>
    </source>
</evidence>
<dbReference type="GO" id="GO:0032259">
    <property type="term" value="P:methylation"/>
    <property type="evidence" value="ECO:0007669"/>
    <property type="project" value="UniProtKB-KW"/>
</dbReference>
<keyword evidence="2 8" id="KW-0489">Methyltransferase</keyword>
<reference evidence="7" key="2">
    <citation type="submission" date="2021-07" db="EMBL/GenBank/DDBJ databases">
        <title>Whole-Genome Sequences of non-enterica strains of Salmonella enterica isolated from poultry houses.</title>
        <authorList>
            <person name="Lamas A."/>
            <person name="Regal P."/>
            <person name="Miranda J.M."/>
            <person name="Vazquez B."/>
            <person name="Cepeda A."/>
            <person name="Franco C.M."/>
        </authorList>
    </citation>
    <scope>NUCLEOTIDE SEQUENCE</scope>
    <source>
        <strain evidence="7">LHICA_AZ23</strain>
    </source>
</reference>
<organism evidence="8 9">
    <name type="scientific">Salmonella enterica subsp. arizonae</name>
    <dbReference type="NCBI Taxonomy" id="59203"/>
    <lineage>
        <taxon>Bacteria</taxon>
        <taxon>Pseudomonadati</taxon>
        <taxon>Pseudomonadota</taxon>
        <taxon>Gammaproteobacteria</taxon>
        <taxon>Enterobacterales</taxon>
        <taxon>Enterobacteriaceae</taxon>
        <taxon>Salmonella</taxon>
    </lineage>
</organism>
<keyword evidence="3 8" id="KW-0808">Transferase</keyword>
<sequence length="1092" mass="124859">MAVLEEIQKKIKFKAQEKIVTDSDFLLAADIISKKINESSYLAKNEAEVVSGFDLAFIPFIKDFIGIDYRPEKEIFVDGIKYNTTGRSNSKGRIDSRIGSLVIEFKHRDKLKKDNDINKAVLQLQAYLDSLKLEGSQRYVGVLTDGINYLIRDTDGILTSKLQPLDKNAIRKICGLLVLLNKKALHPKNIVDDFCYGSPSLTTQLITNLLSALESNMTGRSQMLFNEWKELFRLAHDDKSQQTAILDRKLSLEDIAGHRLLTNDDEYKVLYALQTAYAIIVKIIAYKTLSGLVFENDYNFSDMINSNSESMRNYLYTLEEGAIFRKYGILNLLEGDFFSWYCTKEQWGDDIFISIKNIFSLLSEYEEGNLFKEGEKVYDLFKDLYMNIIPDKVRHSLGEFYTPEWLAEHLISSAEDHIVNKNNWTAIDPCCGSGTFIITLIGKVLSRTHADSKAKLKDVITSVKGIDLNPLAALTARINYFINISHLLDDGSEVEIPIYLGDASYVPEKVIIDGIDCLRYEINTLQGSIYIEMPTQALSDSHKFSKAIVDIERYIKLRDRDSVFAKLIEVSGDISSSPSIYEKLKTLSDKFVELEERDWNGIWARIVTNFLTTANLGKFNMVVGNPPWIDWKNLPAGYRERIKGLCLSRSLFSGDRLTGGINLNICALISNVSAENWLEKDGILAFLMPQNILFQQTYEGFREFNFGDNQKLYLQEVYDWSESGHPFKPVTIKFATYLFSSKNVDYLKGIPLTFLTKNKTGRSLESYSQHTHFNAISHEFSIRKEIAGTVSVSNTAFTYASDSEKLNDYRNISGYCEYHGREGIEFFPQELFLWKFKTKKANNTAIFENYQGGKSKYKVAKQMIFAETKHIYPLIKGTNIEPFGVKDIEYFVPFPYRELSRKPIPVDELVKESPMLADYFINNKQLLESQTRYNDKIIGKSNITAFYALARVGEYTYGDHFVCFRDNTKWAAAVVSQMDTPWGEKKRPLFQNHAVSISQRQDGKFITLDEAHYICAIFNSSVTGEYILKSSDSRTFKIRPPINVPLYDEDNGKHRELSELSKKAHESKANRSSFESFLRDIDGIVKVLFKSN</sequence>
<reference evidence="8 9" key="1">
    <citation type="submission" date="2018-06" db="EMBL/GenBank/DDBJ databases">
        <authorList>
            <consortium name="Pathogen Informatics"/>
            <person name="Doyle S."/>
        </authorList>
    </citation>
    <scope>NUCLEOTIDE SEQUENCE [LARGE SCALE GENOMIC DNA]</scope>
    <source>
        <strain evidence="8 9">NCTC7303</strain>
    </source>
</reference>
<dbReference type="SUPFAM" id="SSF53335">
    <property type="entry name" value="S-adenosyl-L-methionine-dependent methyltransferases"/>
    <property type="match status" value="1"/>
</dbReference>
<protein>
    <recommendedName>
        <fullName evidence="1">site-specific DNA-methyltransferase (adenine-specific)</fullName>
        <ecNumber evidence="1">2.1.1.72</ecNumber>
    </recommendedName>
</protein>
<dbReference type="Proteomes" id="UP000255443">
    <property type="component" value="Unassembled WGS sequence"/>
</dbReference>
<dbReference type="InterPro" id="IPR002052">
    <property type="entry name" value="DNA_methylase_N6_adenine_CS"/>
</dbReference>
<dbReference type="PANTHER" id="PTHR33841">
    <property type="entry name" value="DNA METHYLTRANSFERASE YEEA-RELATED"/>
    <property type="match status" value="1"/>
</dbReference>